<dbReference type="EC" id="2.1.1.77" evidence="3"/>
<organism evidence="13 14">
    <name type="scientific">Micromonospora parastrephiae</name>
    <dbReference type="NCBI Taxonomy" id="2806101"/>
    <lineage>
        <taxon>Bacteria</taxon>
        <taxon>Bacillati</taxon>
        <taxon>Actinomycetota</taxon>
        <taxon>Actinomycetes</taxon>
        <taxon>Micromonosporales</taxon>
        <taxon>Micromonosporaceae</taxon>
        <taxon>Micromonospora</taxon>
    </lineage>
</organism>
<keyword evidence="7" id="KW-0808">Transferase</keyword>
<dbReference type="GO" id="GO:0008168">
    <property type="term" value="F:methyltransferase activity"/>
    <property type="evidence" value="ECO:0007669"/>
    <property type="project" value="UniProtKB-KW"/>
</dbReference>
<evidence type="ECO:0000256" key="11">
    <source>
        <dbReference type="ARBA" id="ARBA00031350"/>
    </source>
</evidence>
<evidence type="ECO:0000256" key="9">
    <source>
        <dbReference type="ARBA" id="ARBA00030757"/>
    </source>
</evidence>
<comment type="caution">
    <text evidence="13">The sequence shown here is derived from an EMBL/GenBank/DDBJ whole genome shotgun (WGS) entry which is preliminary data.</text>
</comment>
<keyword evidence="8" id="KW-0949">S-adenosyl-L-methionine</keyword>
<dbReference type="RefSeq" id="WP_203172999.1">
    <property type="nucleotide sequence ID" value="NZ_JAEVHM010000001.1"/>
</dbReference>
<dbReference type="EMBL" id="JAEVHM010000001">
    <property type="protein sequence ID" value="MBM0230528.1"/>
    <property type="molecule type" value="Genomic_DNA"/>
</dbReference>
<evidence type="ECO:0000256" key="10">
    <source>
        <dbReference type="ARBA" id="ARBA00031323"/>
    </source>
</evidence>
<dbReference type="Pfam" id="PF01135">
    <property type="entry name" value="PCMT"/>
    <property type="match status" value="1"/>
</dbReference>
<feature type="region of interest" description="Disordered" evidence="12">
    <location>
        <begin position="373"/>
        <end position="453"/>
    </location>
</feature>
<reference evidence="13 14" key="1">
    <citation type="submission" date="2021-01" db="EMBL/GenBank/DDBJ databases">
        <title>Draft genome sequence of Micromonospora sp. strain STR1_7.</title>
        <authorList>
            <person name="Karlyshev A."/>
            <person name="Jawad R."/>
        </authorList>
    </citation>
    <scope>NUCLEOTIDE SEQUENCE [LARGE SCALE GENOMIC DNA]</scope>
    <source>
        <strain evidence="13 14">STR1-7</strain>
    </source>
</reference>
<sequence length="453" mass="49155">MTVPDPLLDAVPEHYYVDNEHRGETLHRSAAQAIHRDVIALNVGDGARVLEIGTGTGYSGALLAAHAGSTGHVTSIDISDHLIGWANRLHHQRGVTTITCHVADGMAGYPPHAPYQRLVAWCTPPRLPRAWVEQLTPNGRIVACLPIAAQPSTTLIATITVTAGQPHIESITFGGYAQSTTVPVDDALTIPGRWVDYCIQQPEPTWISISWRDRDDQHHSGARTALNLLLNPGHTETYAHAPLDWLSWTAFSVIVGGHHRSIAALRDGIRGIGHTTATSAAVILTDSTIIADSPHSASLTALRTWLGRWEQAARPAVDWFTSTLALNEDDDLPAGTYDLRTTKVQRPCELVAQAVINLRGRLPAVDSARFGRGRRFGEGTAEPPSGPRLASIKRPEHPAARTCRHPTRSEPLHPPPAEPHPQSAPATPRRPQPCSRTGRSDPTRARLRPPPPR</sequence>
<evidence type="ECO:0000313" key="14">
    <source>
        <dbReference type="Proteomes" id="UP000601027"/>
    </source>
</evidence>
<comment type="subcellular location">
    <subcellularLocation>
        <location evidence="1">Cytoplasm</location>
    </subcellularLocation>
</comment>
<accession>A0ABS1XMQ3</accession>
<evidence type="ECO:0000256" key="2">
    <source>
        <dbReference type="ARBA" id="ARBA00005369"/>
    </source>
</evidence>
<dbReference type="SUPFAM" id="SSF53335">
    <property type="entry name" value="S-adenosyl-L-methionine-dependent methyltransferases"/>
    <property type="match status" value="1"/>
</dbReference>
<evidence type="ECO:0000256" key="5">
    <source>
        <dbReference type="ARBA" id="ARBA00022490"/>
    </source>
</evidence>
<proteinExistence type="inferred from homology"/>
<dbReference type="PANTHER" id="PTHR11579:SF0">
    <property type="entry name" value="PROTEIN-L-ISOASPARTATE(D-ASPARTATE) O-METHYLTRANSFERASE"/>
    <property type="match status" value="1"/>
</dbReference>
<evidence type="ECO:0000256" key="8">
    <source>
        <dbReference type="ARBA" id="ARBA00022691"/>
    </source>
</evidence>
<keyword evidence="5" id="KW-0963">Cytoplasm</keyword>
<dbReference type="Gene3D" id="3.40.50.150">
    <property type="entry name" value="Vaccinia Virus protein VP39"/>
    <property type="match status" value="1"/>
</dbReference>
<dbReference type="PANTHER" id="PTHR11579">
    <property type="entry name" value="PROTEIN-L-ISOASPARTATE O-METHYLTRANSFERASE"/>
    <property type="match status" value="1"/>
</dbReference>
<keyword evidence="6 13" id="KW-0489">Methyltransferase</keyword>
<dbReference type="InterPro" id="IPR000682">
    <property type="entry name" value="PCMT"/>
</dbReference>
<evidence type="ECO:0000256" key="3">
    <source>
        <dbReference type="ARBA" id="ARBA00011890"/>
    </source>
</evidence>
<protein>
    <recommendedName>
        <fullName evidence="4">Protein-L-isoaspartate O-methyltransferase</fullName>
        <ecNumber evidence="3">2.1.1.77</ecNumber>
    </recommendedName>
    <alternativeName>
        <fullName evidence="11">L-isoaspartyl protein carboxyl methyltransferase</fullName>
    </alternativeName>
    <alternativeName>
        <fullName evidence="9">Protein L-isoaspartyl methyltransferase</fullName>
    </alternativeName>
    <alternativeName>
        <fullName evidence="10">Protein-beta-aspartate methyltransferase</fullName>
    </alternativeName>
</protein>
<dbReference type="CDD" id="cd02440">
    <property type="entry name" value="AdoMet_MTases"/>
    <property type="match status" value="1"/>
</dbReference>
<evidence type="ECO:0000256" key="1">
    <source>
        <dbReference type="ARBA" id="ARBA00004496"/>
    </source>
</evidence>
<evidence type="ECO:0000256" key="12">
    <source>
        <dbReference type="SAM" id="MobiDB-lite"/>
    </source>
</evidence>
<gene>
    <name evidence="13" type="ORF">JNW91_00735</name>
</gene>
<dbReference type="Proteomes" id="UP000601027">
    <property type="component" value="Unassembled WGS sequence"/>
</dbReference>
<evidence type="ECO:0000256" key="4">
    <source>
        <dbReference type="ARBA" id="ARBA00013346"/>
    </source>
</evidence>
<evidence type="ECO:0000256" key="7">
    <source>
        <dbReference type="ARBA" id="ARBA00022679"/>
    </source>
</evidence>
<dbReference type="GO" id="GO:0032259">
    <property type="term" value="P:methylation"/>
    <property type="evidence" value="ECO:0007669"/>
    <property type="project" value="UniProtKB-KW"/>
</dbReference>
<name>A0ABS1XMQ3_9ACTN</name>
<keyword evidence="14" id="KW-1185">Reference proteome</keyword>
<evidence type="ECO:0000256" key="6">
    <source>
        <dbReference type="ARBA" id="ARBA00022603"/>
    </source>
</evidence>
<dbReference type="InterPro" id="IPR029063">
    <property type="entry name" value="SAM-dependent_MTases_sf"/>
</dbReference>
<evidence type="ECO:0000313" key="13">
    <source>
        <dbReference type="EMBL" id="MBM0230528.1"/>
    </source>
</evidence>
<comment type="similarity">
    <text evidence="2">Belongs to the methyltransferase superfamily. L-isoaspartyl/D-aspartyl protein methyltransferase family.</text>
</comment>